<gene>
    <name evidence="1" type="ORF">Atai01_70260</name>
</gene>
<proteinExistence type="predicted"/>
<dbReference type="GO" id="GO:0004061">
    <property type="term" value="F:arylformamidase activity"/>
    <property type="evidence" value="ECO:0007669"/>
    <property type="project" value="InterPro"/>
</dbReference>
<dbReference type="PANTHER" id="PTHR31118:SF12">
    <property type="entry name" value="CYCLASE-LIKE PROTEIN 2"/>
    <property type="match status" value="1"/>
</dbReference>
<comment type="caution">
    <text evidence="1">The sequence shown here is derived from an EMBL/GenBank/DDBJ whole genome shotgun (WGS) entry which is preliminary data.</text>
</comment>
<protein>
    <submittedName>
        <fullName evidence="1">Cyclase</fullName>
    </submittedName>
</protein>
<evidence type="ECO:0000313" key="1">
    <source>
        <dbReference type="EMBL" id="GLY70407.1"/>
    </source>
</evidence>
<sequence length="258" mass="27144">MAGLSTLATQLLDGSVEVIDLTAPLHPGTPILALPPEFGQTATFELEEISRYDDRGPAWYWNNFRTGEHTGTHFDAPNHWVTGKDLDDVSQVPPGRLVGPAVVIDKTAEVAENPDYLLSVADIQKWEAGHGPLPGGAWLIYRTGWSARGGDPAAFANADDQGSHTPGLTPDAARHLAATEILGIGVETVGTDAGQAPGFDPPFPCHSMFLGANKYGLTQLSNVDRLPVTGAIVIAAPLPIVSGSGSPCRVLALVDRTT</sequence>
<dbReference type="PANTHER" id="PTHR31118">
    <property type="entry name" value="CYCLASE-LIKE PROTEIN 2"/>
    <property type="match status" value="1"/>
</dbReference>
<name>A0A9W6RAA1_9PSEU</name>
<dbReference type="EMBL" id="BSTI01000023">
    <property type="protein sequence ID" value="GLY70407.1"/>
    <property type="molecule type" value="Genomic_DNA"/>
</dbReference>
<organism evidence="1 2">
    <name type="scientific">Amycolatopsis taiwanensis</name>
    <dbReference type="NCBI Taxonomy" id="342230"/>
    <lineage>
        <taxon>Bacteria</taxon>
        <taxon>Bacillati</taxon>
        <taxon>Actinomycetota</taxon>
        <taxon>Actinomycetes</taxon>
        <taxon>Pseudonocardiales</taxon>
        <taxon>Pseudonocardiaceae</taxon>
        <taxon>Amycolatopsis</taxon>
    </lineage>
</organism>
<dbReference type="Pfam" id="PF04199">
    <property type="entry name" value="Cyclase"/>
    <property type="match status" value="1"/>
</dbReference>
<dbReference type="RefSeq" id="WP_285489603.1">
    <property type="nucleotide sequence ID" value="NZ_BSTI01000023.1"/>
</dbReference>
<dbReference type="Proteomes" id="UP001165136">
    <property type="component" value="Unassembled WGS sequence"/>
</dbReference>
<dbReference type="InterPro" id="IPR037175">
    <property type="entry name" value="KFase_sf"/>
</dbReference>
<evidence type="ECO:0000313" key="2">
    <source>
        <dbReference type="Proteomes" id="UP001165136"/>
    </source>
</evidence>
<keyword evidence="2" id="KW-1185">Reference proteome</keyword>
<dbReference type="AlphaFoldDB" id="A0A9W6RAA1"/>
<dbReference type="SUPFAM" id="SSF102198">
    <property type="entry name" value="Putative cyclase"/>
    <property type="match status" value="1"/>
</dbReference>
<dbReference type="InterPro" id="IPR007325">
    <property type="entry name" value="KFase/CYL"/>
</dbReference>
<reference evidence="1" key="1">
    <citation type="submission" date="2023-03" db="EMBL/GenBank/DDBJ databases">
        <title>Amycolatopsis taiwanensis NBRC 103393.</title>
        <authorList>
            <person name="Ichikawa N."/>
            <person name="Sato H."/>
            <person name="Tonouchi N."/>
        </authorList>
    </citation>
    <scope>NUCLEOTIDE SEQUENCE</scope>
    <source>
        <strain evidence="1">NBRC 103393</strain>
    </source>
</reference>
<accession>A0A9W6RAA1</accession>
<dbReference type="GO" id="GO:0019441">
    <property type="term" value="P:L-tryptophan catabolic process to kynurenine"/>
    <property type="evidence" value="ECO:0007669"/>
    <property type="project" value="InterPro"/>
</dbReference>
<dbReference type="Gene3D" id="3.50.30.50">
    <property type="entry name" value="Putative cyclase"/>
    <property type="match status" value="1"/>
</dbReference>